<dbReference type="PANTHER" id="PTHR39166">
    <property type="entry name" value="BLL1166 PROTEIN"/>
    <property type="match status" value="1"/>
</dbReference>
<gene>
    <name evidence="1" type="ORF">ACFPZF_35340</name>
</gene>
<dbReference type="Pfam" id="PF06042">
    <property type="entry name" value="NTP_transf_6"/>
    <property type="match status" value="1"/>
</dbReference>
<name>A0ABW0VL46_9ACTN</name>
<sequence>MLLDYADVRDHRDVDHLTAEGLRELAVSGTPEAQAAGFAATALRNLSVRAVLERLAGQDLPPWFLTAGSLFQTVWNVAAGRDNLTSGIRDHDLFFFDEDTSWEAEDVVIKRCLAAVDGLGVELEPRNQARVHLWYPEKWGKDIAPYCDLPDAISSFAATSCCVGLSLDSAGKLAVHSTHGFEDLFNLVLRPNPLTVAPQAVYDAKAERWMQEWPQLTKLPWVEPAGR</sequence>
<dbReference type="Proteomes" id="UP001596066">
    <property type="component" value="Unassembled WGS sequence"/>
</dbReference>
<dbReference type="RefSeq" id="WP_346148844.1">
    <property type="nucleotide sequence ID" value="NZ_BAAAUA010000057.1"/>
</dbReference>
<reference evidence="2" key="1">
    <citation type="journal article" date="2019" name="Int. J. Syst. Evol. Microbiol.">
        <title>The Global Catalogue of Microorganisms (GCM) 10K type strain sequencing project: providing services to taxonomists for standard genome sequencing and annotation.</title>
        <authorList>
            <consortium name="The Broad Institute Genomics Platform"/>
            <consortium name="The Broad Institute Genome Sequencing Center for Infectious Disease"/>
            <person name="Wu L."/>
            <person name="Ma J."/>
        </authorList>
    </citation>
    <scope>NUCLEOTIDE SEQUENCE [LARGE SCALE GENOMIC DNA]</scope>
    <source>
        <strain evidence="2">CGMCC 4.1622</strain>
    </source>
</reference>
<evidence type="ECO:0000313" key="1">
    <source>
        <dbReference type="EMBL" id="MFC5646602.1"/>
    </source>
</evidence>
<accession>A0ABW0VL46</accession>
<evidence type="ECO:0000313" key="2">
    <source>
        <dbReference type="Proteomes" id="UP001596066"/>
    </source>
</evidence>
<keyword evidence="2" id="KW-1185">Reference proteome</keyword>
<dbReference type="PANTHER" id="PTHR39166:SF1">
    <property type="entry name" value="BLL1166 PROTEIN"/>
    <property type="match status" value="1"/>
</dbReference>
<dbReference type="InterPro" id="IPR009267">
    <property type="entry name" value="NTP_transf_6"/>
</dbReference>
<comment type="caution">
    <text evidence="1">The sequence shown here is derived from an EMBL/GenBank/DDBJ whole genome shotgun (WGS) entry which is preliminary data.</text>
</comment>
<proteinExistence type="predicted"/>
<organism evidence="1 2">
    <name type="scientific">Kitasatospora cinereorecta</name>
    <dbReference type="NCBI Taxonomy" id="285560"/>
    <lineage>
        <taxon>Bacteria</taxon>
        <taxon>Bacillati</taxon>
        <taxon>Actinomycetota</taxon>
        <taxon>Actinomycetes</taxon>
        <taxon>Kitasatosporales</taxon>
        <taxon>Streptomycetaceae</taxon>
        <taxon>Kitasatospora</taxon>
    </lineage>
</organism>
<protein>
    <submittedName>
        <fullName evidence="1">Nucleotidyltransferase family protein</fullName>
    </submittedName>
</protein>
<dbReference type="EMBL" id="JBHSOC010000106">
    <property type="protein sequence ID" value="MFC5646602.1"/>
    <property type="molecule type" value="Genomic_DNA"/>
</dbReference>